<gene>
    <name evidence="5" type="primary">ngg</name>
    <name evidence="5" type="ORF">MUB46_16445</name>
</gene>
<dbReference type="Pfam" id="PF00583">
    <property type="entry name" value="Acetyltransf_1"/>
    <property type="match status" value="1"/>
</dbReference>
<reference evidence="5 6" key="1">
    <citation type="submission" date="2022-04" db="EMBL/GenBank/DDBJ databases">
        <authorList>
            <person name="Ye Y.-Q."/>
            <person name="Du Z.-J."/>
        </authorList>
    </citation>
    <scope>NUCLEOTIDE SEQUENCE [LARGE SCALE GENOMIC DNA]</scope>
    <source>
        <strain evidence="5 6">A6E488</strain>
    </source>
</reference>
<dbReference type="GO" id="GO:0005737">
    <property type="term" value="C:cytoplasm"/>
    <property type="evidence" value="ECO:0007669"/>
    <property type="project" value="TreeGrafter"/>
</dbReference>
<dbReference type="GO" id="GO:0004363">
    <property type="term" value="F:glutathione synthase activity"/>
    <property type="evidence" value="ECO:0007669"/>
    <property type="project" value="InterPro"/>
</dbReference>
<dbReference type="PROSITE" id="PS50975">
    <property type="entry name" value="ATP_GRASP"/>
    <property type="match status" value="1"/>
</dbReference>
<feature type="region of interest" description="Disordered" evidence="2">
    <location>
        <begin position="1"/>
        <end position="51"/>
    </location>
</feature>
<feature type="compositionally biased region" description="Basic and acidic residues" evidence="2">
    <location>
        <begin position="1"/>
        <end position="35"/>
    </location>
</feature>
<evidence type="ECO:0000313" key="5">
    <source>
        <dbReference type="EMBL" id="MCT8973453.1"/>
    </source>
</evidence>
<dbReference type="InterPro" id="IPR016181">
    <property type="entry name" value="Acyl_CoA_acyltransferase"/>
</dbReference>
<dbReference type="InterPro" id="IPR011761">
    <property type="entry name" value="ATP-grasp"/>
</dbReference>
<dbReference type="SUPFAM" id="SSF55729">
    <property type="entry name" value="Acyl-CoA N-acyltransferases (Nat)"/>
    <property type="match status" value="1"/>
</dbReference>
<dbReference type="Pfam" id="PF02955">
    <property type="entry name" value="GSH-S_ATP"/>
    <property type="match status" value="1"/>
</dbReference>
<feature type="domain" description="N-acetyltransferase" evidence="4">
    <location>
        <begin position="131"/>
        <end position="285"/>
    </location>
</feature>
<dbReference type="InterPro" id="IPR004218">
    <property type="entry name" value="GSHS_ATP-bd"/>
</dbReference>
<sequence>MSDRKQRDASPHRGGREHGNRDAYTHRLRRMRDQSLKPPIDQGDDQPHAKPDYSLNCGWGRLIFGQTFADPETLITTLQAELPDRRDIAIYVRDPHVLLSNAPQDVFLDPSHTFRLTLATYRASRRSPKGFFVRRLTSQSDAEAINRIYASRGMVTVPPEFFWTQRDARSISYFVAEDDVTGEILGTVMGVDHYRAFDDPERGASLWCLAVDPQARQPGVGEALVRRLAEYFAARGSSFLDLSVMHDNDQAIALYEKLGFERVPFFTVKRKNPINETLYAGPDVDSDLNPYAKIIVKEARRRGIHVEVTDAEGGFFRLSHGGRSIHCRESLTELTSAVAMSICDDKAVTRRFVAAAGVRVPEQISADDGDNAIETFLDRHGKVVVKPARGEQGRGIAVGLSTPEDVTAAIETARSVSDAVLLEEYVAGNDLRLIVINYRLVAAAVRRPAFVVGDGRRAIRDLIEAQSRRRAAATGGESAIPLDAETERTIREAGYEVEAVLPEGEELQVRKTANLHTGGTIHDVTDSVHPTLVGAGVKAARAINIPVVGIDLMVKSPQEPDYAFIEANERPGLANHEPQPTAERFVDLLFPLSMPASVRQAVADSADLRG</sequence>
<dbReference type="EMBL" id="JALIDZ010000007">
    <property type="protein sequence ID" value="MCT8973453.1"/>
    <property type="molecule type" value="Genomic_DNA"/>
</dbReference>
<dbReference type="GO" id="GO:0046872">
    <property type="term" value="F:metal ion binding"/>
    <property type="evidence" value="ECO:0007669"/>
    <property type="project" value="InterPro"/>
</dbReference>
<evidence type="ECO:0000313" key="6">
    <source>
        <dbReference type="Proteomes" id="UP001320898"/>
    </source>
</evidence>
<feature type="domain" description="ATP-grasp" evidence="3">
    <location>
        <begin position="350"/>
        <end position="594"/>
    </location>
</feature>
<dbReference type="InterPro" id="IPR013815">
    <property type="entry name" value="ATP_grasp_subdomain_1"/>
</dbReference>
<protein>
    <submittedName>
        <fullName evidence="5">N-acetylglutaminylglutamine synthetase</fullName>
    </submittedName>
</protein>
<dbReference type="RefSeq" id="WP_261617018.1">
    <property type="nucleotide sequence ID" value="NZ_JALIDZ010000007.1"/>
</dbReference>
<dbReference type="InterPro" id="IPR017534">
    <property type="entry name" value="GNAT-acetyltransferase"/>
</dbReference>
<dbReference type="GO" id="GO:0018169">
    <property type="term" value="F:ribosomal S6-glutamic acid ligase activity"/>
    <property type="evidence" value="ECO:0007669"/>
    <property type="project" value="TreeGrafter"/>
</dbReference>
<organism evidence="5 6">
    <name type="scientific">Microbaculum marinisediminis</name>
    <dbReference type="NCBI Taxonomy" id="2931392"/>
    <lineage>
        <taxon>Bacteria</taxon>
        <taxon>Pseudomonadati</taxon>
        <taxon>Pseudomonadota</taxon>
        <taxon>Alphaproteobacteria</taxon>
        <taxon>Hyphomicrobiales</taxon>
        <taxon>Tepidamorphaceae</taxon>
        <taxon>Microbaculum</taxon>
    </lineage>
</organism>
<dbReference type="Gene3D" id="3.40.630.30">
    <property type="match status" value="1"/>
</dbReference>
<dbReference type="GO" id="GO:0009432">
    <property type="term" value="P:SOS response"/>
    <property type="evidence" value="ECO:0007669"/>
    <property type="project" value="TreeGrafter"/>
</dbReference>
<dbReference type="CDD" id="cd04301">
    <property type="entry name" value="NAT_SF"/>
    <property type="match status" value="1"/>
</dbReference>
<dbReference type="Gene3D" id="3.30.470.20">
    <property type="entry name" value="ATP-grasp fold, B domain"/>
    <property type="match status" value="2"/>
</dbReference>
<dbReference type="GO" id="GO:0005524">
    <property type="term" value="F:ATP binding"/>
    <property type="evidence" value="ECO:0007669"/>
    <property type="project" value="UniProtKB-UniRule"/>
</dbReference>
<name>A0AAW5R462_9HYPH</name>
<evidence type="ECO:0000256" key="2">
    <source>
        <dbReference type="SAM" id="MobiDB-lite"/>
    </source>
</evidence>
<dbReference type="PANTHER" id="PTHR21621:SF0">
    <property type="entry name" value="BETA-CITRYLGLUTAMATE SYNTHASE B-RELATED"/>
    <property type="match status" value="1"/>
</dbReference>
<keyword evidence="6" id="KW-1185">Reference proteome</keyword>
<dbReference type="PROSITE" id="PS51186">
    <property type="entry name" value="GNAT"/>
    <property type="match status" value="1"/>
</dbReference>
<dbReference type="AlphaFoldDB" id="A0AAW5R462"/>
<dbReference type="InterPro" id="IPR000182">
    <property type="entry name" value="GNAT_dom"/>
</dbReference>
<dbReference type="PANTHER" id="PTHR21621">
    <property type="entry name" value="RIBOSOMAL PROTEIN S6 MODIFICATION PROTEIN"/>
    <property type="match status" value="1"/>
</dbReference>
<keyword evidence="1" id="KW-0067">ATP-binding</keyword>
<dbReference type="Gene3D" id="3.30.1490.20">
    <property type="entry name" value="ATP-grasp fold, A domain"/>
    <property type="match status" value="1"/>
</dbReference>
<evidence type="ECO:0000259" key="3">
    <source>
        <dbReference type="PROSITE" id="PS50975"/>
    </source>
</evidence>
<proteinExistence type="predicted"/>
<comment type="caution">
    <text evidence="5">The sequence shown here is derived from an EMBL/GenBank/DDBJ whole genome shotgun (WGS) entry which is preliminary data.</text>
</comment>
<dbReference type="GO" id="GO:0016747">
    <property type="term" value="F:acyltransferase activity, transferring groups other than amino-acyl groups"/>
    <property type="evidence" value="ECO:0007669"/>
    <property type="project" value="InterPro"/>
</dbReference>
<evidence type="ECO:0000259" key="4">
    <source>
        <dbReference type="PROSITE" id="PS51186"/>
    </source>
</evidence>
<keyword evidence="1" id="KW-0547">Nucleotide-binding</keyword>
<dbReference type="SUPFAM" id="SSF56059">
    <property type="entry name" value="Glutathione synthetase ATP-binding domain-like"/>
    <property type="match status" value="1"/>
</dbReference>
<accession>A0AAW5R462</accession>
<evidence type="ECO:0000256" key="1">
    <source>
        <dbReference type="PROSITE-ProRule" id="PRU00409"/>
    </source>
</evidence>
<dbReference type="Proteomes" id="UP001320898">
    <property type="component" value="Unassembled WGS sequence"/>
</dbReference>
<dbReference type="NCBIfam" id="TIGR03103">
    <property type="entry name" value="trio_acet_GNAT"/>
    <property type="match status" value="1"/>
</dbReference>